<accession>A0A2T8KJ28</accession>
<dbReference type="Gramene" id="PVH62183">
    <property type="protein sequence ID" value="PVH62183"/>
    <property type="gene ID" value="PAHAL_3G230100"/>
</dbReference>
<dbReference type="AlphaFoldDB" id="A0A2T8KJ28"/>
<reference evidence="1" key="1">
    <citation type="submission" date="2018-04" db="EMBL/GenBank/DDBJ databases">
        <title>WGS assembly of Panicum hallii.</title>
        <authorList>
            <person name="Lovell J."/>
            <person name="Jenkins J."/>
            <person name="Lowry D."/>
            <person name="Mamidi S."/>
            <person name="Sreedasyam A."/>
            <person name="Weng X."/>
            <person name="Barry K."/>
            <person name="Bonette J."/>
            <person name="Campitelli B."/>
            <person name="Daum C."/>
            <person name="Gordon S."/>
            <person name="Gould B."/>
            <person name="Lipzen A."/>
            <person name="Macqueen A."/>
            <person name="Palacio-Mejia J."/>
            <person name="Plott C."/>
            <person name="Shakirov E."/>
            <person name="Shu S."/>
            <person name="Yoshinaga Y."/>
            <person name="Zane M."/>
            <person name="Rokhsar D."/>
            <person name="Grimwood J."/>
            <person name="Schmutz J."/>
            <person name="Juenger T."/>
        </authorList>
    </citation>
    <scope>NUCLEOTIDE SEQUENCE [LARGE SCALE GENOMIC DNA]</scope>
    <source>
        <strain evidence="1">FIL2</strain>
    </source>
</reference>
<proteinExistence type="predicted"/>
<gene>
    <name evidence="1" type="ORF">PAHAL_3G230100</name>
</gene>
<name>A0A2T8KJ28_9POAL</name>
<sequence length="109" mass="12504">MFFREVFVRPAHISQNRRTVTRVLLNHTSIFFTSLMDPAVAEPQRADTKNLLQVERLTVGCPRVTGRRRRGCPQRTAGCRFADRARLEAQLDSGTRAFFFSFLCNTAEI</sequence>
<organism evidence="1">
    <name type="scientific">Panicum hallii</name>
    <dbReference type="NCBI Taxonomy" id="206008"/>
    <lineage>
        <taxon>Eukaryota</taxon>
        <taxon>Viridiplantae</taxon>
        <taxon>Streptophyta</taxon>
        <taxon>Embryophyta</taxon>
        <taxon>Tracheophyta</taxon>
        <taxon>Spermatophyta</taxon>
        <taxon>Magnoliopsida</taxon>
        <taxon>Liliopsida</taxon>
        <taxon>Poales</taxon>
        <taxon>Poaceae</taxon>
        <taxon>PACMAD clade</taxon>
        <taxon>Panicoideae</taxon>
        <taxon>Panicodae</taxon>
        <taxon>Paniceae</taxon>
        <taxon>Panicinae</taxon>
        <taxon>Panicum</taxon>
        <taxon>Panicum sect. Panicum</taxon>
    </lineage>
</organism>
<protein>
    <submittedName>
        <fullName evidence="1">Uncharacterized protein</fullName>
    </submittedName>
</protein>
<dbReference type="Proteomes" id="UP000243499">
    <property type="component" value="Chromosome 3"/>
</dbReference>
<dbReference type="EMBL" id="CM008048">
    <property type="protein sequence ID" value="PVH62183.1"/>
    <property type="molecule type" value="Genomic_DNA"/>
</dbReference>
<evidence type="ECO:0000313" key="1">
    <source>
        <dbReference type="EMBL" id="PVH62183.1"/>
    </source>
</evidence>